<keyword evidence="2" id="KW-0560">Oxidoreductase</keyword>
<dbReference type="Pfam" id="PF07993">
    <property type="entry name" value="NAD_binding_4"/>
    <property type="match status" value="1"/>
</dbReference>
<dbReference type="CDD" id="cd05233">
    <property type="entry name" value="SDR_c"/>
    <property type="match status" value="1"/>
</dbReference>
<feature type="domain" description="Ketoreductase" evidence="3">
    <location>
        <begin position="376"/>
        <end position="555"/>
    </location>
</feature>
<keyword evidence="5" id="KW-1185">Reference proteome</keyword>
<dbReference type="InterPro" id="IPR002347">
    <property type="entry name" value="SDR_fam"/>
</dbReference>
<dbReference type="AlphaFoldDB" id="A0A1I0V7P6"/>
<dbReference type="STRING" id="490629.SAMN05216266_10155"/>
<name>A0A1I0V7P6_9PSEU</name>
<gene>
    <name evidence="4" type="ORF">SAMN05216266_10155</name>
</gene>
<evidence type="ECO:0000256" key="2">
    <source>
        <dbReference type="ARBA" id="ARBA00023002"/>
    </source>
</evidence>
<dbReference type="InterPro" id="IPR036291">
    <property type="entry name" value="NAD(P)-bd_dom_sf"/>
</dbReference>
<comment type="similarity">
    <text evidence="1">Belongs to the short-chain dehydrogenases/reductases (SDR) family.</text>
</comment>
<dbReference type="GO" id="GO:0016491">
    <property type="term" value="F:oxidoreductase activity"/>
    <property type="evidence" value="ECO:0007669"/>
    <property type="project" value="UniProtKB-KW"/>
</dbReference>
<dbReference type="PRINTS" id="PR00081">
    <property type="entry name" value="GDHRDH"/>
</dbReference>
<dbReference type="InterPro" id="IPR013120">
    <property type="entry name" value="FAR_NAD-bd"/>
</dbReference>
<dbReference type="PRINTS" id="PR00080">
    <property type="entry name" value="SDRFAMILY"/>
</dbReference>
<evidence type="ECO:0000313" key="4">
    <source>
        <dbReference type="EMBL" id="SFA72272.1"/>
    </source>
</evidence>
<dbReference type="EMBL" id="FOKG01000001">
    <property type="protein sequence ID" value="SFA72272.1"/>
    <property type="molecule type" value="Genomic_DNA"/>
</dbReference>
<dbReference type="Proteomes" id="UP000243799">
    <property type="component" value="Unassembled WGS sequence"/>
</dbReference>
<dbReference type="InterPro" id="IPR057326">
    <property type="entry name" value="KR_dom"/>
</dbReference>
<evidence type="ECO:0000256" key="1">
    <source>
        <dbReference type="ARBA" id="ARBA00006484"/>
    </source>
</evidence>
<dbReference type="CDD" id="cd05263">
    <property type="entry name" value="MupV_like_SDR_e"/>
    <property type="match status" value="1"/>
</dbReference>
<accession>A0A1I0V7P6</accession>
<protein>
    <submittedName>
        <fullName evidence="4">Thioester reductase domain-containing protein</fullName>
    </submittedName>
</protein>
<reference evidence="5" key="1">
    <citation type="submission" date="2016-10" db="EMBL/GenBank/DDBJ databases">
        <authorList>
            <person name="Varghese N."/>
            <person name="Submissions S."/>
        </authorList>
    </citation>
    <scope>NUCLEOTIDE SEQUENCE [LARGE SCALE GENOMIC DNA]</scope>
    <source>
        <strain evidence="5">CGMCC 4.3568</strain>
    </source>
</reference>
<evidence type="ECO:0000259" key="3">
    <source>
        <dbReference type="SMART" id="SM00822"/>
    </source>
</evidence>
<dbReference type="Pfam" id="PF00106">
    <property type="entry name" value="adh_short"/>
    <property type="match status" value="1"/>
</dbReference>
<dbReference type="PANTHER" id="PTHR44196:SF1">
    <property type="entry name" value="DEHYDROGENASE_REDUCTASE SDR FAMILY MEMBER 7B"/>
    <property type="match status" value="1"/>
</dbReference>
<dbReference type="OrthoDB" id="9810734at2"/>
<dbReference type="SMART" id="SM00822">
    <property type="entry name" value="PKS_KR"/>
    <property type="match status" value="1"/>
</dbReference>
<organism evidence="4 5">
    <name type="scientific">Amycolatopsis marina</name>
    <dbReference type="NCBI Taxonomy" id="490629"/>
    <lineage>
        <taxon>Bacteria</taxon>
        <taxon>Bacillati</taxon>
        <taxon>Actinomycetota</taxon>
        <taxon>Actinomycetes</taxon>
        <taxon>Pseudonocardiales</taxon>
        <taxon>Pseudonocardiaceae</taxon>
        <taxon>Amycolatopsis</taxon>
    </lineage>
</organism>
<sequence length="660" mass="71843">MGSYFVTGGTGFLGRRLIRRLLSRPDCEAVYVLVREQSRHRLAELTEQWPHPDLVVPVIGDLTTDHLGVDPAGLRTPIDHVVHLGAVYDLTADTQLNEQANVTGTRNVLAFAARAQARWLHHVSSIAVAGEHEGRFTESDFDLGQRLPTSYHATKFAAEKLVREQSGTRYRVYRPAAVVGDSVTGEMDKVDGPYFFLPAFAKLGLLPSRLPLIAPRLGDSNIVPVDYVVDAMEHLMHIEAESGATYHLAAPRPQSLTEVHNAFSAAAGGPRIVATLPVDLSARLRRAGRALTRTGKRRTLPHRAIAAMIEEVGIPAEVLPVLSTPVEFDTTATRAALAGSGLRCPPLQKYAGRLYRYWAEHLDVDRARRGPAIRGRTVLVTGASAGIGRAVAVAVASEGATVLLVARRGEELEAVRAQITSTGGSAAVYPCDLTDAEAVDAMVKRILAEHGPVDMLVNNAGRSIRRSVALSTDRMHDYERTMALNYFAPLRLTFALLPPMIEQRFGHVVNVTTQGLQNHTPRFSAYLSSKAALDEFGKVAGRDLLAAGITFSSVRLPLVRTAMSAPSAKVYRRVRSLSAEQAAGLVVRALRTRREVLNLPAGTAAEFADRLAPRTMRTLTHLAAYQAMPETAPDTRSRQRRTHPVVAVLAAVTRLAWRPR</sequence>
<dbReference type="Gene3D" id="3.40.50.720">
    <property type="entry name" value="NAD(P)-binding Rossmann-like Domain"/>
    <property type="match status" value="2"/>
</dbReference>
<dbReference type="PANTHER" id="PTHR44196">
    <property type="entry name" value="DEHYDROGENASE/REDUCTASE SDR FAMILY MEMBER 7B"/>
    <property type="match status" value="1"/>
</dbReference>
<dbReference type="InterPro" id="IPR057313">
    <property type="entry name" value="Maqu_2507-like"/>
</dbReference>
<dbReference type="NCBIfam" id="NF005539">
    <property type="entry name" value="PRK07201.1"/>
    <property type="match status" value="1"/>
</dbReference>
<dbReference type="RefSeq" id="WP_091667754.1">
    <property type="nucleotide sequence ID" value="NZ_FOKG01000001.1"/>
</dbReference>
<evidence type="ECO:0000313" key="5">
    <source>
        <dbReference type="Proteomes" id="UP000243799"/>
    </source>
</evidence>
<dbReference type="GO" id="GO:0016020">
    <property type="term" value="C:membrane"/>
    <property type="evidence" value="ECO:0007669"/>
    <property type="project" value="TreeGrafter"/>
</dbReference>
<proteinExistence type="inferred from homology"/>
<dbReference type="SUPFAM" id="SSF51735">
    <property type="entry name" value="NAD(P)-binding Rossmann-fold domains"/>
    <property type="match status" value="2"/>
</dbReference>